<gene>
    <name evidence="1" type="ORF">UFOVP410_89</name>
</gene>
<reference evidence="1" key="1">
    <citation type="submission" date="2020-04" db="EMBL/GenBank/DDBJ databases">
        <authorList>
            <person name="Chiriac C."/>
            <person name="Salcher M."/>
            <person name="Ghai R."/>
            <person name="Kavagutti S V."/>
        </authorList>
    </citation>
    <scope>NUCLEOTIDE SEQUENCE</scope>
</reference>
<dbReference type="EMBL" id="LR796388">
    <property type="protein sequence ID" value="CAB4141250.1"/>
    <property type="molecule type" value="Genomic_DNA"/>
</dbReference>
<accession>A0A6J5M803</accession>
<proteinExistence type="predicted"/>
<organism evidence="1">
    <name type="scientific">uncultured Caudovirales phage</name>
    <dbReference type="NCBI Taxonomy" id="2100421"/>
    <lineage>
        <taxon>Viruses</taxon>
        <taxon>Duplodnaviria</taxon>
        <taxon>Heunggongvirae</taxon>
        <taxon>Uroviricota</taxon>
        <taxon>Caudoviricetes</taxon>
        <taxon>Peduoviridae</taxon>
        <taxon>Maltschvirus</taxon>
        <taxon>Maltschvirus maltsch</taxon>
    </lineage>
</organism>
<evidence type="ECO:0000313" key="1">
    <source>
        <dbReference type="EMBL" id="CAB4141250.1"/>
    </source>
</evidence>
<protein>
    <submittedName>
        <fullName evidence="1">Uncharacterized protein</fullName>
    </submittedName>
</protein>
<sequence>MVKVYDVILTFDTSKSNEQIEAEIDRLIDSINYLLSRNIKDSLPQLYKDCDKKSRISIVPIKNEDLD</sequence>
<name>A0A6J5M803_9CAUD</name>